<protein>
    <submittedName>
        <fullName evidence="6">Phage tail sheath protein</fullName>
    </submittedName>
</protein>
<organism evidence="6 7">
    <name type="scientific">Clostridium taeniosporum</name>
    <dbReference type="NCBI Taxonomy" id="394958"/>
    <lineage>
        <taxon>Bacteria</taxon>
        <taxon>Bacillati</taxon>
        <taxon>Bacillota</taxon>
        <taxon>Clostridia</taxon>
        <taxon>Eubacteriales</taxon>
        <taxon>Clostridiaceae</taxon>
        <taxon>Clostridium</taxon>
    </lineage>
</organism>
<evidence type="ECO:0000259" key="5">
    <source>
        <dbReference type="Pfam" id="PF22671"/>
    </source>
</evidence>
<feature type="domain" description="Tail sheath protein Gp18-like" evidence="5">
    <location>
        <begin position="33"/>
        <end position="90"/>
    </location>
</feature>
<proteinExistence type="inferred from homology"/>
<dbReference type="Gene3D" id="2.60.40.4290">
    <property type="match status" value="1"/>
</dbReference>
<keyword evidence="7" id="KW-1185">Reference proteome</keyword>
<feature type="domain" description="Phage tail sheath protein-like beta-sandwich" evidence="3">
    <location>
        <begin position="91"/>
        <end position="180"/>
    </location>
</feature>
<dbReference type="InterPro" id="IPR035326">
    <property type="entry name" value="Beta_sandwich_Seath"/>
</dbReference>
<dbReference type="Gene3D" id="3.30.1370.220">
    <property type="match status" value="1"/>
</dbReference>
<gene>
    <name evidence="6" type="ORF">BGI42_04420</name>
</gene>
<accession>A0A1D7XI39</accession>
<dbReference type="Pfam" id="PF04984">
    <property type="entry name" value="Phage_sheath_1"/>
    <property type="match status" value="1"/>
</dbReference>
<comment type="similarity">
    <text evidence="1">Belongs to the myoviridae tail sheath protein family.</text>
</comment>
<dbReference type="Gene3D" id="3.40.50.11790">
    <property type="match status" value="1"/>
</dbReference>
<dbReference type="Pfam" id="PF17482">
    <property type="entry name" value="Phage_sheath_1C"/>
    <property type="match status" value="1"/>
</dbReference>
<dbReference type="OrthoDB" id="89060at2"/>
<dbReference type="Gene3D" id="3.30.1490.360">
    <property type="match status" value="1"/>
</dbReference>
<sequence length="436" mass="48536">MAGGTWEKQNKIRAGAYVNFKSRKNNESSNNERGVMALPLVLPFAPEKTIVKINNETDLLGSIGMELNEESILMLKEALKKAKTVLLYRLNEGVKATKTLGELTVTSKWSGSKGNDIRIQIQTNVNDESKFDVITFLEDTKLDTQIVKNIDELESNVLVDFKGSGALTLSAGVKLEGGEDKAVTGKDYIDFLSELELFDFNTVAIPYDDLNTKVVVKEFVKRLRESEGRKVQAVLPNFSEANYEGIISIKNGVYLRDNTHVTNIQATAYAAALTASAGYADSNTYALYEGATNVDVRYADSEIKEIIKKGEIVFINNKQQVLIEQDINTLKTFTDDKKSDFRKNRVVRVLDGINDKIKSKWEEAYIGKVSNNDDGRNLFKKDVLNILETLQGQGALENVTVDDIEVLKGKSNDAIVVNVNAQPVDSMEKIYMTVFI</sequence>
<dbReference type="STRING" id="394958.BGI42_04420"/>
<evidence type="ECO:0000259" key="2">
    <source>
        <dbReference type="Pfam" id="PF04984"/>
    </source>
</evidence>
<feature type="domain" description="Tail sheath protein subtilisin-like" evidence="2">
    <location>
        <begin position="182"/>
        <end position="329"/>
    </location>
</feature>
<reference evidence="7" key="1">
    <citation type="submission" date="2016-09" db="EMBL/GenBank/DDBJ databases">
        <title>Genomics of Clostridium taeniosporum, an organism which forms endospores with ribbon-like appendages.</title>
        <authorList>
            <person name="Walker J.R."/>
        </authorList>
    </citation>
    <scope>NUCLEOTIDE SEQUENCE [LARGE SCALE GENOMIC DNA]</scope>
    <source>
        <strain evidence="7">1/k</strain>
    </source>
</reference>
<dbReference type="Pfam" id="PF22671">
    <property type="entry name" value="Gp18_domIII_N"/>
    <property type="match status" value="1"/>
</dbReference>
<dbReference type="InterPro" id="IPR054564">
    <property type="entry name" value="Gp18_domIII_N"/>
</dbReference>
<dbReference type="Proteomes" id="UP000094652">
    <property type="component" value="Chromosome"/>
</dbReference>
<dbReference type="InterPro" id="IPR020287">
    <property type="entry name" value="Tail_sheath_C"/>
</dbReference>
<dbReference type="Pfam" id="PF17481">
    <property type="entry name" value="Phage_sheath_domII"/>
    <property type="match status" value="1"/>
</dbReference>
<dbReference type="AlphaFoldDB" id="A0A1D7XI39"/>
<dbReference type="KEGG" id="ctae:BGI42_04420"/>
<dbReference type="Gene3D" id="3.30.360.90">
    <property type="match status" value="1"/>
</dbReference>
<name>A0A1D7XI39_9CLOT</name>
<evidence type="ECO:0000313" key="7">
    <source>
        <dbReference type="Proteomes" id="UP000094652"/>
    </source>
</evidence>
<evidence type="ECO:0000256" key="1">
    <source>
        <dbReference type="ARBA" id="ARBA00008005"/>
    </source>
</evidence>
<dbReference type="InterPro" id="IPR035089">
    <property type="entry name" value="Phage_sheath_subtilisin"/>
</dbReference>
<evidence type="ECO:0000313" key="6">
    <source>
        <dbReference type="EMBL" id="AOR23007.1"/>
    </source>
</evidence>
<evidence type="ECO:0000259" key="4">
    <source>
        <dbReference type="Pfam" id="PF17482"/>
    </source>
</evidence>
<evidence type="ECO:0000259" key="3">
    <source>
        <dbReference type="Pfam" id="PF17481"/>
    </source>
</evidence>
<feature type="domain" description="Tail sheath protein C-terminal" evidence="4">
    <location>
        <begin position="336"/>
        <end position="435"/>
    </location>
</feature>
<dbReference type="RefSeq" id="WP_069679162.1">
    <property type="nucleotide sequence ID" value="NZ_CP017253.2"/>
</dbReference>
<dbReference type="EMBL" id="CP017253">
    <property type="protein sequence ID" value="AOR23007.1"/>
    <property type="molecule type" value="Genomic_DNA"/>
</dbReference>